<evidence type="ECO:0000313" key="13">
    <source>
        <dbReference type="Proteomes" id="UP001302316"/>
    </source>
</evidence>
<dbReference type="PANTHER" id="PTHR47861:SF3">
    <property type="entry name" value="FKBP-TYPE PEPTIDYL-PROLYL CIS-TRANS ISOMERASE SLYD"/>
    <property type="match status" value="1"/>
</dbReference>
<keyword evidence="6" id="KW-0143">Chaperone</keyword>
<dbReference type="PROSITE" id="PS50059">
    <property type="entry name" value="FKBP_PPIASE"/>
    <property type="match status" value="1"/>
</dbReference>
<dbReference type="SUPFAM" id="SSF54534">
    <property type="entry name" value="FKBP-like"/>
    <property type="match status" value="1"/>
</dbReference>
<evidence type="ECO:0000256" key="7">
    <source>
        <dbReference type="ARBA" id="ARBA00023235"/>
    </source>
</evidence>
<feature type="domain" description="PPIase FKBP-type" evidence="11">
    <location>
        <begin position="6"/>
        <end position="82"/>
    </location>
</feature>
<accession>A0AAP6JEL2</accession>
<dbReference type="GO" id="GO:0042026">
    <property type="term" value="P:protein refolding"/>
    <property type="evidence" value="ECO:0007669"/>
    <property type="project" value="UniProtKB-ARBA"/>
</dbReference>
<dbReference type="PANTHER" id="PTHR47861">
    <property type="entry name" value="FKBP-TYPE PEPTIDYL-PROLYL CIS-TRANS ISOMERASE SLYD"/>
    <property type="match status" value="1"/>
</dbReference>
<evidence type="ECO:0000256" key="5">
    <source>
        <dbReference type="ARBA" id="ARBA00023110"/>
    </source>
</evidence>
<reference evidence="12 13" key="1">
    <citation type="submission" date="2023-12" db="EMBL/GenBank/DDBJ databases">
        <title>Whole-genome sequencing of halo(alkali)philic microorganisms from hypersaline lakes.</title>
        <authorList>
            <person name="Sorokin D.Y."/>
            <person name="Merkel A.Y."/>
            <person name="Messina E."/>
            <person name="Yakimov M."/>
        </authorList>
    </citation>
    <scope>NUCLEOTIDE SEQUENCE [LARGE SCALE GENOMIC DNA]</scope>
    <source>
        <strain evidence="12 13">AB-CW1</strain>
    </source>
</reference>
<comment type="similarity">
    <text evidence="3 10">Belongs to the FKBP-type PPIase family.</text>
</comment>
<keyword evidence="7 9" id="KW-0413">Isomerase</keyword>
<dbReference type="GO" id="GO:0003755">
    <property type="term" value="F:peptidyl-prolyl cis-trans isomerase activity"/>
    <property type="evidence" value="ECO:0007669"/>
    <property type="project" value="UniProtKB-UniRule"/>
</dbReference>
<evidence type="ECO:0000256" key="4">
    <source>
        <dbReference type="ARBA" id="ARBA00022490"/>
    </source>
</evidence>
<name>A0AAP6JEL2_9GAMM</name>
<dbReference type="EC" id="5.2.1.8" evidence="10"/>
<keyword evidence="5 9" id="KW-0697">Rotamase</keyword>
<evidence type="ECO:0000256" key="10">
    <source>
        <dbReference type="RuleBase" id="RU003915"/>
    </source>
</evidence>
<comment type="caution">
    <text evidence="12">The sequence shown here is derived from an EMBL/GenBank/DDBJ whole genome shotgun (WGS) entry which is preliminary data.</text>
</comment>
<dbReference type="Proteomes" id="UP001302316">
    <property type="component" value="Unassembled WGS sequence"/>
</dbReference>
<dbReference type="RefSeq" id="WP_346051047.1">
    <property type="nucleotide sequence ID" value="NZ_JAYGII010000010.1"/>
</dbReference>
<dbReference type="Gene3D" id="3.10.50.40">
    <property type="match status" value="1"/>
</dbReference>
<organism evidence="12 13">
    <name type="scientific">Natronospira elongata</name>
    <dbReference type="NCBI Taxonomy" id="3110268"/>
    <lineage>
        <taxon>Bacteria</taxon>
        <taxon>Pseudomonadati</taxon>
        <taxon>Pseudomonadota</taxon>
        <taxon>Gammaproteobacteria</taxon>
        <taxon>Natronospirales</taxon>
        <taxon>Natronospiraceae</taxon>
        <taxon>Natronospira</taxon>
    </lineage>
</organism>
<keyword evidence="13" id="KW-1185">Reference proteome</keyword>
<evidence type="ECO:0000256" key="3">
    <source>
        <dbReference type="ARBA" id="ARBA00006577"/>
    </source>
</evidence>
<comment type="catalytic activity">
    <reaction evidence="1 9 10">
        <text>[protein]-peptidylproline (omega=180) = [protein]-peptidylproline (omega=0)</text>
        <dbReference type="Rhea" id="RHEA:16237"/>
        <dbReference type="Rhea" id="RHEA-COMP:10747"/>
        <dbReference type="Rhea" id="RHEA-COMP:10748"/>
        <dbReference type="ChEBI" id="CHEBI:83833"/>
        <dbReference type="ChEBI" id="CHEBI:83834"/>
        <dbReference type="EC" id="5.2.1.8"/>
    </reaction>
</comment>
<comment type="subcellular location">
    <subcellularLocation>
        <location evidence="2">Cytoplasm</location>
    </subcellularLocation>
</comment>
<evidence type="ECO:0000256" key="6">
    <source>
        <dbReference type="ARBA" id="ARBA00023186"/>
    </source>
</evidence>
<dbReference type="Pfam" id="PF00254">
    <property type="entry name" value="FKBP_C"/>
    <property type="match status" value="1"/>
</dbReference>
<evidence type="ECO:0000256" key="2">
    <source>
        <dbReference type="ARBA" id="ARBA00004496"/>
    </source>
</evidence>
<dbReference type="InterPro" id="IPR001179">
    <property type="entry name" value="PPIase_FKBP_dom"/>
</dbReference>
<evidence type="ECO:0000256" key="8">
    <source>
        <dbReference type="ARBA" id="ARBA00037071"/>
    </source>
</evidence>
<dbReference type="InterPro" id="IPR046357">
    <property type="entry name" value="PPIase_dom_sf"/>
</dbReference>
<evidence type="ECO:0000259" key="11">
    <source>
        <dbReference type="PROSITE" id="PS50059"/>
    </source>
</evidence>
<comment type="function">
    <text evidence="8">Also involved in hydrogenase metallocenter assembly, probably by participating in the nickel insertion step. This function in hydrogenase biosynthesis requires chaperone activity and the presence of the metal-binding domain, but not PPIase activity.</text>
</comment>
<gene>
    <name evidence="12" type="ORF">VCB98_06260</name>
</gene>
<dbReference type="EMBL" id="JAYGII010000010">
    <property type="protein sequence ID" value="MEA5445418.1"/>
    <property type="molecule type" value="Genomic_DNA"/>
</dbReference>
<evidence type="ECO:0000256" key="9">
    <source>
        <dbReference type="PROSITE-ProRule" id="PRU00277"/>
    </source>
</evidence>
<sequence length="159" mass="17303">MEVANKRVVSIEYTLKDTEGNVLDSSEGREPLAFVHGTQSIIPGLEKGIEGWKEGDSGEVTVQPEDGYGERTDELQQEVPRDIFQADAEIEPGMRFQAVGEQGAQIITVVELRDDKVLIDANHPLAGQTLHFDVKIAGVRDASETELESGQPDGADEEA</sequence>
<keyword evidence="4" id="KW-0963">Cytoplasm</keyword>
<dbReference type="GO" id="GO:0005737">
    <property type="term" value="C:cytoplasm"/>
    <property type="evidence" value="ECO:0007669"/>
    <property type="project" value="UniProtKB-SubCell"/>
</dbReference>
<evidence type="ECO:0000256" key="1">
    <source>
        <dbReference type="ARBA" id="ARBA00000971"/>
    </source>
</evidence>
<evidence type="ECO:0000313" key="12">
    <source>
        <dbReference type="EMBL" id="MEA5445418.1"/>
    </source>
</evidence>
<dbReference type="AlphaFoldDB" id="A0AAP6JEL2"/>
<proteinExistence type="inferred from homology"/>
<protein>
    <recommendedName>
        <fullName evidence="10">Peptidyl-prolyl cis-trans isomerase</fullName>
        <ecNumber evidence="10">5.2.1.8</ecNumber>
    </recommendedName>
</protein>